<feature type="region of interest" description="Disordered" evidence="2">
    <location>
        <begin position="520"/>
        <end position="554"/>
    </location>
</feature>
<dbReference type="InterPro" id="IPR011993">
    <property type="entry name" value="PH-like_dom_sf"/>
</dbReference>
<accession>A0A067SAS5</accession>
<evidence type="ECO:0000313" key="3">
    <source>
        <dbReference type="EMBL" id="KDR67941.1"/>
    </source>
</evidence>
<dbReference type="HOGENOM" id="CLU_014670_0_0_1"/>
<dbReference type="PANTHER" id="PTHR15073:SF1">
    <property type="entry name" value="RETICULOCYTE-BINDING PROTEIN HOMOLOG 2A"/>
    <property type="match status" value="1"/>
</dbReference>
<dbReference type="InterPro" id="IPR029006">
    <property type="entry name" value="ADF-H/Gelsolin-like_dom_sf"/>
</dbReference>
<dbReference type="PANTHER" id="PTHR15073">
    <property type="entry name" value="MICROTUBULE-ASSOCIATED PROTEIN"/>
    <property type="match status" value="1"/>
</dbReference>
<dbReference type="AlphaFoldDB" id="A0A067SAS5"/>
<gene>
    <name evidence="3" type="ORF">GALMADRAFT_257443</name>
</gene>
<keyword evidence="4" id="KW-1185">Reference proteome</keyword>
<dbReference type="Gene3D" id="3.40.20.10">
    <property type="entry name" value="Severin"/>
    <property type="match status" value="1"/>
</dbReference>
<feature type="compositionally biased region" description="Polar residues" evidence="2">
    <location>
        <begin position="255"/>
        <end position="270"/>
    </location>
</feature>
<feature type="compositionally biased region" description="Basic and acidic residues" evidence="2">
    <location>
        <begin position="145"/>
        <end position="156"/>
    </location>
</feature>
<organism evidence="3 4">
    <name type="scientific">Galerina marginata (strain CBS 339.88)</name>
    <dbReference type="NCBI Taxonomy" id="685588"/>
    <lineage>
        <taxon>Eukaryota</taxon>
        <taxon>Fungi</taxon>
        <taxon>Dikarya</taxon>
        <taxon>Basidiomycota</taxon>
        <taxon>Agaricomycotina</taxon>
        <taxon>Agaricomycetes</taxon>
        <taxon>Agaricomycetidae</taxon>
        <taxon>Agaricales</taxon>
        <taxon>Agaricineae</taxon>
        <taxon>Strophariaceae</taxon>
        <taxon>Galerina</taxon>
    </lineage>
</organism>
<dbReference type="EMBL" id="KL142411">
    <property type="protein sequence ID" value="KDR67941.1"/>
    <property type="molecule type" value="Genomic_DNA"/>
</dbReference>
<dbReference type="SUPFAM" id="SSF55753">
    <property type="entry name" value="Actin depolymerizing proteins"/>
    <property type="match status" value="1"/>
</dbReference>
<dbReference type="STRING" id="685588.A0A067SAS5"/>
<feature type="compositionally biased region" description="Basic and acidic residues" evidence="2">
    <location>
        <begin position="188"/>
        <end position="202"/>
    </location>
</feature>
<dbReference type="OrthoDB" id="67965at2759"/>
<dbReference type="Gene3D" id="2.30.29.30">
    <property type="entry name" value="Pleckstrin-homology domain (PH domain)/Phosphotyrosine-binding domain (PTB)"/>
    <property type="match status" value="1"/>
</dbReference>
<sequence length="668" mass="76564">MSDPAAVMSAYSSILDHNNNWLLLHYVTDLYDEMGLHSFGNEGLEELKTKLADLNEVFIAFYCEELDVDPGFIIINYIPPHVLGVKRARALVHSRRVGTIFKRHQTIFTVDSLSLLTAHNIHQAIVNPEAAFPSVNTDIQSHIADPTKKPLTEQRETVSPVGPRVLQPTRQKSQPAINPKPPLSSTNHDSDATPKSSSEHYEIVSSVTPRALQPVRAKSQQPIRDPSTTSDITNRDNQSQLADATNKPLPDNRDTVPSTRAFQPVRTKSTPPEAIPRVEAMPRRSFTATYAPQALPDIPPVPPLPAKGGSRFTNFLRRKKNITEGLESDLPPPTPPKDRNIFPVQLSNSTPLPSIPYPAVRRQRSRSMSDFAVISHVKGSQDLVVEQEQDEQANVFTLPLRGKWAHEATLPNDPAERARRRRELQLQREKEEREALEEEAERQRRIKLEKEELIKQEVEEEARRKAEVEQEIRRITAERKRRERLEQEDDEQRRRSLEDRRKVDRERRLEEHRRLEEWRKEQAKKEEAAARQAEAAKRREEAERKKKIQQAEAKAKGTAAESELTGWITVQSKDGLSWKRRFYKFAGKTVFLYRSPKEVTTPLEEVDLRGKLRGLKEWNEGYDDLEAIAFAFVVEFKNGHPDDHWSMYADSEEEKYKILGLFKVAAGL</sequence>
<proteinExistence type="predicted"/>
<feature type="region of interest" description="Disordered" evidence="2">
    <location>
        <begin position="144"/>
        <end position="270"/>
    </location>
</feature>
<dbReference type="SUPFAM" id="SSF50729">
    <property type="entry name" value="PH domain-like"/>
    <property type="match status" value="1"/>
</dbReference>
<feature type="compositionally biased region" description="Basic and acidic residues" evidence="2">
    <location>
        <begin position="520"/>
        <end position="544"/>
    </location>
</feature>
<reference evidence="4" key="1">
    <citation type="journal article" date="2014" name="Proc. Natl. Acad. Sci. U.S.A.">
        <title>Extensive sampling of basidiomycete genomes demonstrates inadequacy of the white-rot/brown-rot paradigm for wood decay fungi.</title>
        <authorList>
            <person name="Riley R."/>
            <person name="Salamov A.A."/>
            <person name="Brown D.W."/>
            <person name="Nagy L.G."/>
            <person name="Floudas D."/>
            <person name="Held B.W."/>
            <person name="Levasseur A."/>
            <person name="Lombard V."/>
            <person name="Morin E."/>
            <person name="Otillar R."/>
            <person name="Lindquist E.A."/>
            <person name="Sun H."/>
            <person name="LaButti K.M."/>
            <person name="Schmutz J."/>
            <person name="Jabbour D."/>
            <person name="Luo H."/>
            <person name="Baker S.E."/>
            <person name="Pisabarro A.G."/>
            <person name="Walton J.D."/>
            <person name="Blanchette R.A."/>
            <person name="Henrissat B."/>
            <person name="Martin F."/>
            <person name="Cullen D."/>
            <person name="Hibbett D.S."/>
            <person name="Grigoriev I.V."/>
        </authorList>
    </citation>
    <scope>NUCLEOTIDE SEQUENCE [LARGE SCALE GENOMIC DNA]</scope>
    <source>
        <strain evidence="4">CBS 339.88</strain>
    </source>
</reference>
<protein>
    <recommendedName>
        <fullName evidence="5">ADF-H domain-containing protein</fullName>
    </recommendedName>
</protein>
<evidence type="ECO:0000313" key="4">
    <source>
        <dbReference type="Proteomes" id="UP000027222"/>
    </source>
</evidence>
<evidence type="ECO:0000256" key="2">
    <source>
        <dbReference type="SAM" id="MobiDB-lite"/>
    </source>
</evidence>
<keyword evidence="1" id="KW-0175">Coiled coil</keyword>
<feature type="compositionally biased region" description="Polar residues" evidence="2">
    <location>
        <begin position="218"/>
        <end position="243"/>
    </location>
</feature>
<name>A0A067SAS5_GALM3</name>
<dbReference type="Proteomes" id="UP000027222">
    <property type="component" value="Unassembled WGS sequence"/>
</dbReference>
<evidence type="ECO:0008006" key="5">
    <source>
        <dbReference type="Google" id="ProtNLM"/>
    </source>
</evidence>
<dbReference type="InterPro" id="IPR051483">
    <property type="entry name" value="MAP7_domain-containing"/>
</dbReference>
<evidence type="ECO:0000256" key="1">
    <source>
        <dbReference type="ARBA" id="ARBA00023054"/>
    </source>
</evidence>